<keyword evidence="2" id="KW-0560">Oxidoreductase</keyword>
<dbReference type="Pfam" id="PF00067">
    <property type="entry name" value="p450"/>
    <property type="match status" value="1"/>
</dbReference>
<dbReference type="Gene3D" id="1.10.630.10">
    <property type="entry name" value="Cytochrome P450"/>
    <property type="match status" value="1"/>
</dbReference>
<dbReference type="EMBL" id="VFPA01000002">
    <property type="protein sequence ID" value="TQM11319.1"/>
    <property type="molecule type" value="Genomic_DNA"/>
</dbReference>
<evidence type="ECO:0000256" key="1">
    <source>
        <dbReference type="ARBA" id="ARBA00010617"/>
    </source>
</evidence>
<dbReference type="GO" id="GO:0005506">
    <property type="term" value="F:iron ion binding"/>
    <property type="evidence" value="ECO:0007669"/>
    <property type="project" value="InterPro"/>
</dbReference>
<keyword evidence="2" id="KW-0479">Metal-binding</keyword>
<dbReference type="PANTHER" id="PTHR46696">
    <property type="entry name" value="P450, PUTATIVE (EUROFUNG)-RELATED"/>
    <property type="match status" value="1"/>
</dbReference>
<dbReference type="InterPro" id="IPR017972">
    <property type="entry name" value="Cyt_P450_CS"/>
</dbReference>
<dbReference type="InterPro" id="IPR002397">
    <property type="entry name" value="Cyt_P450_B"/>
</dbReference>
<comment type="similarity">
    <text evidence="1 2">Belongs to the cytochrome P450 family.</text>
</comment>
<accession>A0A543DPS5</accession>
<dbReference type="PRINTS" id="PR00385">
    <property type="entry name" value="P450"/>
</dbReference>
<keyword evidence="4" id="KW-1185">Reference proteome</keyword>
<name>A0A543DPS5_9PSEU</name>
<sequence length="402" mass="44836">MTGTEPAVPTCPVVGHVMSPPPVPVGTLFDRMDGYQDLSRPAVRTEEAGGYWVFTDQETILDGLQQPDLWSSAVIVPIEPNPQYKWIPIMLDPPEHTQWRHLLGSYFSPGRTKAMKDDQHRLAAELIEDMHPRGRGDFVREFARIFPSTIFLQVMGMPRSKLDDFLSWEHMILHQDSESDPDGAIRMAGMQAVQTYFAGLVAQRRANPDPDARDVVSAAVSWEIDGRPVSDGDVLNCLLLLFMAGLDTVASQSSYALYHLATHREDRKRIVAEPGLIPHAVEELMRAYPIVQTARKATRDADFHGCPVKAGDMAAFPLSAAGRDESVYADARHVDLDRTVTRHLGFGGGPHRCLGSHLARQELVVLLEEWHRLIPDYEVVEQPAERGGGVWGLESLKLRWAV</sequence>
<dbReference type="AlphaFoldDB" id="A0A543DPS5"/>
<dbReference type="InterPro" id="IPR036396">
    <property type="entry name" value="Cyt_P450_sf"/>
</dbReference>
<dbReference type="PANTHER" id="PTHR46696:SF6">
    <property type="entry name" value="P450, PUTATIVE (EUROFUNG)-RELATED"/>
    <property type="match status" value="1"/>
</dbReference>
<evidence type="ECO:0000313" key="4">
    <source>
        <dbReference type="Proteomes" id="UP000315677"/>
    </source>
</evidence>
<dbReference type="PROSITE" id="PS00086">
    <property type="entry name" value="CYTOCHROME_P450"/>
    <property type="match status" value="1"/>
</dbReference>
<keyword evidence="2" id="KW-0408">Iron</keyword>
<keyword evidence="2" id="KW-0503">Monooxygenase</keyword>
<dbReference type="PRINTS" id="PR00359">
    <property type="entry name" value="BP450"/>
</dbReference>
<dbReference type="InterPro" id="IPR001128">
    <property type="entry name" value="Cyt_P450"/>
</dbReference>
<comment type="caution">
    <text evidence="3">The sequence shown here is derived from an EMBL/GenBank/DDBJ whole genome shotgun (WGS) entry which is preliminary data.</text>
</comment>
<evidence type="ECO:0000256" key="2">
    <source>
        <dbReference type="RuleBase" id="RU000461"/>
    </source>
</evidence>
<dbReference type="GO" id="GO:0020037">
    <property type="term" value="F:heme binding"/>
    <property type="evidence" value="ECO:0007669"/>
    <property type="project" value="InterPro"/>
</dbReference>
<proteinExistence type="inferred from homology"/>
<dbReference type="RefSeq" id="WP_142055377.1">
    <property type="nucleotide sequence ID" value="NZ_VFPA01000002.1"/>
</dbReference>
<dbReference type="OrthoDB" id="3209493at2"/>
<evidence type="ECO:0000313" key="3">
    <source>
        <dbReference type="EMBL" id="TQM11319.1"/>
    </source>
</evidence>
<reference evidence="3 4" key="1">
    <citation type="submission" date="2019-06" db="EMBL/GenBank/DDBJ databases">
        <title>Sequencing the genomes of 1000 actinobacteria strains.</title>
        <authorList>
            <person name="Klenk H.-P."/>
        </authorList>
    </citation>
    <scope>NUCLEOTIDE SEQUENCE [LARGE SCALE GENOMIC DNA]</scope>
    <source>
        <strain evidence="3 4">DSM 45301</strain>
    </source>
</reference>
<dbReference type="Proteomes" id="UP000315677">
    <property type="component" value="Unassembled WGS sequence"/>
</dbReference>
<keyword evidence="2" id="KW-0349">Heme</keyword>
<gene>
    <name evidence="3" type="ORF">FB558_3877</name>
</gene>
<organism evidence="3 4">
    <name type="scientific">Pseudonocardia kunmingensis</name>
    <dbReference type="NCBI Taxonomy" id="630975"/>
    <lineage>
        <taxon>Bacteria</taxon>
        <taxon>Bacillati</taxon>
        <taxon>Actinomycetota</taxon>
        <taxon>Actinomycetes</taxon>
        <taxon>Pseudonocardiales</taxon>
        <taxon>Pseudonocardiaceae</taxon>
        <taxon>Pseudonocardia</taxon>
    </lineage>
</organism>
<dbReference type="SUPFAM" id="SSF48264">
    <property type="entry name" value="Cytochrome P450"/>
    <property type="match status" value="1"/>
</dbReference>
<protein>
    <submittedName>
        <fullName evidence="3">Cytochrome P450</fullName>
    </submittedName>
</protein>
<dbReference type="CDD" id="cd11035">
    <property type="entry name" value="P450cam-like"/>
    <property type="match status" value="1"/>
</dbReference>
<dbReference type="GO" id="GO:0004497">
    <property type="term" value="F:monooxygenase activity"/>
    <property type="evidence" value="ECO:0007669"/>
    <property type="project" value="UniProtKB-KW"/>
</dbReference>
<dbReference type="GO" id="GO:0016705">
    <property type="term" value="F:oxidoreductase activity, acting on paired donors, with incorporation or reduction of molecular oxygen"/>
    <property type="evidence" value="ECO:0007669"/>
    <property type="project" value="InterPro"/>
</dbReference>